<dbReference type="Proteomes" id="UP000289166">
    <property type="component" value="Unassembled WGS sequence"/>
</dbReference>
<sequence length="287" mass="33282">MEKNEPKYCKEKTPDTLYKIGMFANMNHVTIKTLRYYDDENLLKPKVIDTETNYRYYTLSQMGELHQILALKEMGFRIDEIKAVLNGRSEKDLLKKKRNQLMMQIADLTKLLAKVEQALDAPDKDLTSHVLIKSLPEVIVASMTRRIDSYDDLFVMMPQMGMEMEKLGCECAMPEYCFISYLEPGYKEEHILIEACEAVTELKEDTDKIKFKVIPEVPYAACIFHKGSYKTLSSSYESVLRYIEENGFVINGPIRESHIDGVWNKDSEEEWLTEIQIPVCRAGEENE</sequence>
<feature type="domain" description="HTH merR-type" evidence="6">
    <location>
        <begin position="17"/>
        <end position="87"/>
    </location>
</feature>
<dbReference type="InterPro" id="IPR011256">
    <property type="entry name" value="Reg_factor_effector_dom_sf"/>
</dbReference>
<name>A0A4Q0I889_9FIRM</name>
<keyword evidence="2" id="KW-0805">Transcription regulation</keyword>
<dbReference type="InterPro" id="IPR047057">
    <property type="entry name" value="MerR_fam"/>
</dbReference>
<dbReference type="InterPro" id="IPR000551">
    <property type="entry name" value="MerR-type_HTH_dom"/>
</dbReference>
<dbReference type="PANTHER" id="PTHR30204">
    <property type="entry name" value="REDOX-CYCLING DRUG-SENSING TRANSCRIPTIONAL ACTIVATOR SOXR"/>
    <property type="match status" value="1"/>
</dbReference>
<evidence type="ECO:0000256" key="3">
    <source>
        <dbReference type="ARBA" id="ARBA00023125"/>
    </source>
</evidence>
<evidence type="ECO:0000256" key="1">
    <source>
        <dbReference type="ARBA" id="ARBA00022491"/>
    </source>
</evidence>
<dbReference type="OrthoDB" id="9773308at2"/>
<feature type="coiled-coil region" evidence="5">
    <location>
        <begin position="91"/>
        <end position="118"/>
    </location>
</feature>
<dbReference type="EMBL" id="RLII01000001">
    <property type="protein sequence ID" value="RXE60598.1"/>
    <property type="molecule type" value="Genomic_DNA"/>
</dbReference>
<evidence type="ECO:0000256" key="5">
    <source>
        <dbReference type="SAM" id="Coils"/>
    </source>
</evidence>
<evidence type="ECO:0000256" key="4">
    <source>
        <dbReference type="ARBA" id="ARBA00023163"/>
    </source>
</evidence>
<dbReference type="CDD" id="cd01107">
    <property type="entry name" value="HTH_BmrR"/>
    <property type="match status" value="1"/>
</dbReference>
<keyword evidence="5" id="KW-0175">Coiled coil</keyword>
<dbReference type="Gene3D" id="3.20.80.10">
    <property type="entry name" value="Regulatory factor, effector binding domain"/>
    <property type="match status" value="1"/>
</dbReference>
<dbReference type="PROSITE" id="PS50937">
    <property type="entry name" value="HTH_MERR_2"/>
    <property type="match status" value="1"/>
</dbReference>
<evidence type="ECO:0000313" key="8">
    <source>
        <dbReference type="Proteomes" id="UP000289166"/>
    </source>
</evidence>
<dbReference type="Gene3D" id="1.10.1660.10">
    <property type="match status" value="1"/>
</dbReference>
<dbReference type="GO" id="GO:0003700">
    <property type="term" value="F:DNA-binding transcription factor activity"/>
    <property type="evidence" value="ECO:0007669"/>
    <property type="project" value="InterPro"/>
</dbReference>
<dbReference type="SUPFAM" id="SSF55136">
    <property type="entry name" value="Probable bacterial effector-binding domain"/>
    <property type="match status" value="1"/>
</dbReference>
<dbReference type="Pfam" id="PF13411">
    <property type="entry name" value="MerR_1"/>
    <property type="match status" value="1"/>
</dbReference>
<keyword evidence="1" id="KW-0678">Repressor</keyword>
<proteinExistence type="predicted"/>
<dbReference type="RefSeq" id="WP_069194648.1">
    <property type="nucleotide sequence ID" value="NZ_RLII01000001.1"/>
</dbReference>
<keyword evidence="4" id="KW-0804">Transcription</keyword>
<dbReference type="InterPro" id="IPR010499">
    <property type="entry name" value="AraC_E-bd"/>
</dbReference>
<accession>A0A4Q0I889</accession>
<dbReference type="InterPro" id="IPR029442">
    <property type="entry name" value="GyrI-like"/>
</dbReference>
<organism evidence="7 8">
    <name type="scientific">Acetivibrio mesophilus</name>
    <dbReference type="NCBI Taxonomy" id="2487273"/>
    <lineage>
        <taxon>Bacteria</taxon>
        <taxon>Bacillati</taxon>
        <taxon>Bacillota</taxon>
        <taxon>Clostridia</taxon>
        <taxon>Eubacteriales</taxon>
        <taxon>Oscillospiraceae</taxon>
        <taxon>Acetivibrio</taxon>
    </lineage>
</organism>
<dbReference type="SMART" id="SM00422">
    <property type="entry name" value="HTH_MERR"/>
    <property type="match status" value="1"/>
</dbReference>
<keyword evidence="8" id="KW-1185">Reference proteome</keyword>
<dbReference type="PANTHER" id="PTHR30204:SF69">
    <property type="entry name" value="MERR-FAMILY TRANSCRIPTIONAL REGULATOR"/>
    <property type="match status" value="1"/>
</dbReference>
<dbReference type="SMART" id="SM00871">
    <property type="entry name" value="AraC_E_bind"/>
    <property type="match status" value="1"/>
</dbReference>
<dbReference type="InterPro" id="IPR009061">
    <property type="entry name" value="DNA-bd_dom_put_sf"/>
</dbReference>
<gene>
    <name evidence="7" type="ORF">EFD62_01305</name>
</gene>
<dbReference type="GO" id="GO:0003677">
    <property type="term" value="F:DNA binding"/>
    <property type="evidence" value="ECO:0007669"/>
    <property type="project" value="UniProtKB-KW"/>
</dbReference>
<dbReference type="AlphaFoldDB" id="A0A4Q0I889"/>
<evidence type="ECO:0000313" key="7">
    <source>
        <dbReference type="EMBL" id="RXE60598.1"/>
    </source>
</evidence>
<dbReference type="SUPFAM" id="SSF46955">
    <property type="entry name" value="Putative DNA-binding domain"/>
    <property type="match status" value="1"/>
</dbReference>
<comment type="caution">
    <text evidence="7">The sequence shown here is derived from an EMBL/GenBank/DDBJ whole genome shotgun (WGS) entry which is preliminary data.</text>
</comment>
<evidence type="ECO:0000256" key="2">
    <source>
        <dbReference type="ARBA" id="ARBA00023015"/>
    </source>
</evidence>
<protein>
    <submittedName>
        <fullName evidence="7">MerR family transcriptional regulator</fullName>
    </submittedName>
</protein>
<reference evidence="8" key="1">
    <citation type="submission" date="2018-11" db="EMBL/GenBank/DDBJ databases">
        <title>Genome sequencing of a novel mesophilic and cellulolytic organism within the genus Hungateiclostridium.</title>
        <authorList>
            <person name="Rettenmaier R."/>
            <person name="Liebl W."/>
            <person name="Zverlov V."/>
        </authorList>
    </citation>
    <scope>NUCLEOTIDE SEQUENCE [LARGE SCALE GENOMIC DNA]</scope>
    <source>
        <strain evidence="8">N2K1</strain>
    </source>
</reference>
<dbReference type="Pfam" id="PF06445">
    <property type="entry name" value="GyrI-like"/>
    <property type="match status" value="1"/>
</dbReference>
<evidence type="ECO:0000259" key="6">
    <source>
        <dbReference type="PROSITE" id="PS50937"/>
    </source>
</evidence>
<keyword evidence="3" id="KW-0238">DNA-binding</keyword>